<dbReference type="Gene3D" id="2.70.70.10">
    <property type="entry name" value="Glucose Permease (Domain IIA)"/>
    <property type="match status" value="1"/>
</dbReference>
<dbReference type="Proteomes" id="UP001460270">
    <property type="component" value="Unassembled WGS sequence"/>
</dbReference>
<evidence type="ECO:0000256" key="3">
    <source>
        <dbReference type="ARBA" id="ARBA00022833"/>
    </source>
</evidence>
<dbReference type="InterPro" id="IPR008663">
    <property type="entry name" value="LECT2"/>
</dbReference>
<dbReference type="GO" id="GO:0046872">
    <property type="term" value="F:metal ion binding"/>
    <property type="evidence" value="ECO:0007669"/>
    <property type="project" value="UniProtKB-KW"/>
</dbReference>
<evidence type="ECO:0008006" key="9">
    <source>
        <dbReference type="Google" id="ProtNLM"/>
    </source>
</evidence>
<evidence type="ECO:0000313" key="8">
    <source>
        <dbReference type="Proteomes" id="UP001460270"/>
    </source>
</evidence>
<feature type="signal peptide" evidence="6">
    <location>
        <begin position="1"/>
        <end position="19"/>
    </location>
</feature>
<sequence length="154" mass="16738">MNRTLLILCVLLLPLVAQGLKFGQICSGNPTNAKRTSDGYGQGHYGARRGGRDHKGVDIVCADGSEVLAPFDLDLSGSLTVYTDPKKSAINQGINLRGEGLCVKLFYVSPDRVRGRVTKGQRLGVMLPMQTVYPGITSHVHVQMCDKSDPTKYF</sequence>
<reference evidence="8" key="1">
    <citation type="submission" date="2024-04" db="EMBL/GenBank/DDBJ databases">
        <title>Salinicola lusitanus LLJ914,a marine bacterium isolated from the Okinawa Trough.</title>
        <authorList>
            <person name="Li J."/>
        </authorList>
    </citation>
    <scope>NUCLEOTIDE SEQUENCE [LARGE SCALE GENOMIC DNA]</scope>
</reference>
<dbReference type="PANTHER" id="PTHR11329">
    <property type="entry name" value="LEUKOCYTE CELL-DERIVED CHEMOTAXIN 2"/>
    <property type="match status" value="1"/>
</dbReference>
<gene>
    <name evidence="7" type="ORF">WMY93_032139</name>
</gene>
<evidence type="ECO:0000313" key="7">
    <source>
        <dbReference type="EMBL" id="KAK7877159.1"/>
    </source>
</evidence>
<evidence type="ECO:0000256" key="1">
    <source>
        <dbReference type="ARBA" id="ARBA00022723"/>
    </source>
</evidence>
<protein>
    <recommendedName>
        <fullName evidence="9">Leukocyte cell-derived chemotaxin 2</fullName>
    </recommendedName>
</protein>
<comment type="similarity">
    <text evidence="5">Belongs to the LECT2/MIM-1 family.</text>
</comment>
<evidence type="ECO:0000256" key="5">
    <source>
        <dbReference type="ARBA" id="ARBA00024361"/>
    </source>
</evidence>
<dbReference type="InterPro" id="IPR011055">
    <property type="entry name" value="Dup_hybrid_motif"/>
</dbReference>
<keyword evidence="2 6" id="KW-0732">Signal</keyword>
<dbReference type="AlphaFoldDB" id="A0AAW0MGQ7"/>
<accession>A0AAW0MGQ7</accession>
<name>A0AAW0MGQ7_9GOBI</name>
<comment type="caution">
    <text evidence="7">The sequence shown here is derived from an EMBL/GenBank/DDBJ whole genome shotgun (WGS) entry which is preliminary data.</text>
</comment>
<keyword evidence="4" id="KW-1015">Disulfide bond</keyword>
<organism evidence="7 8">
    <name type="scientific">Mugilogobius chulae</name>
    <name type="common">yellowstripe goby</name>
    <dbReference type="NCBI Taxonomy" id="88201"/>
    <lineage>
        <taxon>Eukaryota</taxon>
        <taxon>Metazoa</taxon>
        <taxon>Chordata</taxon>
        <taxon>Craniata</taxon>
        <taxon>Vertebrata</taxon>
        <taxon>Euteleostomi</taxon>
        <taxon>Actinopterygii</taxon>
        <taxon>Neopterygii</taxon>
        <taxon>Teleostei</taxon>
        <taxon>Neoteleostei</taxon>
        <taxon>Acanthomorphata</taxon>
        <taxon>Gobiaria</taxon>
        <taxon>Gobiiformes</taxon>
        <taxon>Gobioidei</taxon>
        <taxon>Gobiidae</taxon>
        <taxon>Gobionellinae</taxon>
        <taxon>Mugilogobius</taxon>
    </lineage>
</organism>
<evidence type="ECO:0000256" key="2">
    <source>
        <dbReference type="ARBA" id="ARBA00022729"/>
    </source>
</evidence>
<keyword evidence="1" id="KW-0479">Metal-binding</keyword>
<proteinExistence type="inferred from homology"/>
<feature type="chain" id="PRO_5043844396" description="Leukocyte cell-derived chemotaxin 2" evidence="6">
    <location>
        <begin position="20"/>
        <end position="154"/>
    </location>
</feature>
<dbReference type="EMBL" id="JBBPFD010000717">
    <property type="protein sequence ID" value="KAK7877159.1"/>
    <property type="molecule type" value="Genomic_DNA"/>
</dbReference>
<dbReference type="PANTHER" id="PTHR11329:SF0">
    <property type="entry name" value="LEUKOCYTE CELL-DERIVED CHEMOTAXIN-2"/>
    <property type="match status" value="1"/>
</dbReference>
<evidence type="ECO:0000256" key="6">
    <source>
        <dbReference type="SAM" id="SignalP"/>
    </source>
</evidence>
<keyword evidence="8" id="KW-1185">Reference proteome</keyword>
<evidence type="ECO:0000256" key="4">
    <source>
        <dbReference type="ARBA" id="ARBA00023157"/>
    </source>
</evidence>
<keyword evidence="3" id="KW-0862">Zinc</keyword>